<feature type="transmembrane region" description="Helical" evidence="6">
    <location>
        <begin position="286"/>
        <end position="307"/>
    </location>
</feature>
<dbReference type="EMBL" id="DVOE01000093">
    <property type="protein sequence ID" value="HIU99427.1"/>
    <property type="molecule type" value="Genomic_DNA"/>
</dbReference>
<keyword evidence="4 6" id="KW-1133">Transmembrane helix</keyword>
<evidence type="ECO:0000256" key="6">
    <source>
        <dbReference type="SAM" id="Phobius"/>
    </source>
</evidence>
<feature type="domain" description="PhoU" evidence="7">
    <location>
        <begin position="401"/>
        <end position="482"/>
    </location>
</feature>
<dbReference type="PANTHER" id="PTHR10010:SF46">
    <property type="entry name" value="SODIUM-DEPENDENT PHOSPHATE TRANSPORT PROTEIN 2B"/>
    <property type="match status" value="1"/>
</dbReference>
<evidence type="ECO:0000256" key="1">
    <source>
        <dbReference type="ARBA" id="ARBA00004651"/>
    </source>
</evidence>
<keyword evidence="2" id="KW-1003">Cell membrane</keyword>
<accession>A0A9D1NAA6</accession>
<feature type="transmembrane region" description="Helical" evidence="6">
    <location>
        <begin position="6"/>
        <end position="25"/>
    </location>
</feature>
<comment type="caution">
    <text evidence="8">The sequence shown here is derived from an EMBL/GenBank/DDBJ whole genome shotgun (WGS) entry which is preliminary data.</text>
</comment>
<feature type="domain" description="PhoU" evidence="7">
    <location>
        <begin position="501"/>
        <end position="584"/>
    </location>
</feature>
<dbReference type="InterPro" id="IPR038078">
    <property type="entry name" value="PhoU-like_sf"/>
</dbReference>
<evidence type="ECO:0000313" key="9">
    <source>
        <dbReference type="Proteomes" id="UP000886857"/>
    </source>
</evidence>
<dbReference type="PANTHER" id="PTHR10010">
    <property type="entry name" value="SOLUTE CARRIER FAMILY 34 SODIUM PHOSPHATE , MEMBER 2-RELATED"/>
    <property type="match status" value="1"/>
</dbReference>
<feature type="transmembrane region" description="Helical" evidence="6">
    <location>
        <begin position="327"/>
        <end position="357"/>
    </location>
</feature>
<feature type="transmembrane region" description="Helical" evidence="6">
    <location>
        <begin position="255"/>
        <end position="274"/>
    </location>
</feature>
<evidence type="ECO:0000256" key="4">
    <source>
        <dbReference type="ARBA" id="ARBA00022989"/>
    </source>
</evidence>
<organism evidence="8 9">
    <name type="scientific">Candidatus Limadaptatus stercoripullorum</name>
    <dbReference type="NCBI Taxonomy" id="2840846"/>
    <lineage>
        <taxon>Bacteria</taxon>
        <taxon>Bacillati</taxon>
        <taxon>Bacillota</taxon>
        <taxon>Clostridia</taxon>
        <taxon>Eubacteriales</taxon>
        <taxon>Candidatus Limadaptatus</taxon>
    </lineage>
</organism>
<reference evidence="8" key="2">
    <citation type="journal article" date="2021" name="PeerJ">
        <title>Extensive microbial diversity within the chicken gut microbiome revealed by metagenomics and culture.</title>
        <authorList>
            <person name="Gilroy R."/>
            <person name="Ravi A."/>
            <person name="Getino M."/>
            <person name="Pursley I."/>
            <person name="Horton D.L."/>
            <person name="Alikhan N.F."/>
            <person name="Baker D."/>
            <person name="Gharbi K."/>
            <person name="Hall N."/>
            <person name="Watson M."/>
            <person name="Adriaenssens E.M."/>
            <person name="Foster-Nyarko E."/>
            <person name="Jarju S."/>
            <person name="Secka A."/>
            <person name="Antonio M."/>
            <person name="Oren A."/>
            <person name="Chaudhuri R.R."/>
            <person name="La Ragione R."/>
            <person name="Hildebrand F."/>
            <person name="Pallen M.J."/>
        </authorList>
    </citation>
    <scope>NUCLEOTIDE SEQUENCE</scope>
    <source>
        <strain evidence="8">10406</strain>
    </source>
</reference>
<dbReference type="GO" id="GO:0005436">
    <property type="term" value="F:sodium:phosphate symporter activity"/>
    <property type="evidence" value="ECO:0007669"/>
    <property type="project" value="InterPro"/>
</dbReference>
<feature type="transmembrane region" description="Helical" evidence="6">
    <location>
        <begin position="216"/>
        <end position="249"/>
    </location>
</feature>
<reference evidence="8" key="1">
    <citation type="submission" date="2020-10" db="EMBL/GenBank/DDBJ databases">
        <authorList>
            <person name="Gilroy R."/>
        </authorList>
    </citation>
    <scope>NUCLEOTIDE SEQUENCE</scope>
    <source>
        <strain evidence="8">10406</strain>
    </source>
</reference>
<keyword evidence="5 6" id="KW-0472">Membrane</keyword>
<proteinExistence type="predicted"/>
<dbReference type="GO" id="GO:0044341">
    <property type="term" value="P:sodium-dependent phosphate transport"/>
    <property type="evidence" value="ECO:0007669"/>
    <property type="project" value="InterPro"/>
</dbReference>
<dbReference type="Pfam" id="PF02690">
    <property type="entry name" value="Na_Pi_cotrans"/>
    <property type="match status" value="2"/>
</dbReference>
<sequence>MDIVTIVCQLIAGLGAFLIGVKLLSDNMEKLAATRLKDFFHRKPKDKTAFLPEDLSGLSDEERADRIAAAERAEIRSRRLNTVASRLSGVGIGTVTTAIVQSSSLTTVMIVGLVNAGVMSLSYATSLIMGANIGTCITGLIAALQEFPVAIIATALAGIGIFVALFSKKEKVVTASMAVAGLGLVFIGLELMAESMAAVRESDVITNAFASIDNPFLLFFLGIAVTGIVQSSSAVTSILISMAAAGIIIGDSSNSVMFVVLGTNIGTCVTALISSIGTNINARRAAVIHLLFNVIGSVIFFIILLLWDDMVDVTLGVWFKGLPSMQIAMFHTFFNIVCTIIFLPFNDLFVKAAVFLVRERKKKGETNAEIAPVSNRLDKRLLATPAIAVDNASAEAADTLKLAVKCLSDAVDGFLSADRESIERIAVAKEGIAERSAAIGDYLTKISAYDATLENERRITALHSCVGDINRVAELAENVGKYTRRSIKDDLRFSSVVRDEIKDMTGLIVSMSEKSAAVLEGGSATAPEEAAEIEERIDAKRKSLMKDHLKRLGSGECRPESSGVFINLVCNLERVGDHLNYIANSGETFQ</sequence>
<dbReference type="AlphaFoldDB" id="A0A9D1NAA6"/>
<evidence type="ECO:0000256" key="5">
    <source>
        <dbReference type="ARBA" id="ARBA00023136"/>
    </source>
</evidence>
<dbReference type="NCBIfam" id="NF037997">
    <property type="entry name" value="Na_Pi_symport"/>
    <property type="match status" value="1"/>
</dbReference>
<dbReference type="Gene3D" id="1.20.58.220">
    <property type="entry name" value="Phosphate transport system protein phou homolog 2, domain 2"/>
    <property type="match status" value="1"/>
</dbReference>
<evidence type="ECO:0000256" key="3">
    <source>
        <dbReference type="ARBA" id="ARBA00022692"/>
    </source>
</evidence>
<dbReference type="InterPro" id="IPR026022">
    <property type="entry name" value="PhoU_dom"/>
</dbReference>
<evidence type="ECO:0000256" key="2">
    <source>
        <dbReference type="ARBA" id="ARBA00022475"/>
    </source>
</evidence>
<dbReference type="GO" id="GO:0005886">
    <property type="term" value="C:plasma membrane"/>
    <property type="evidence" value="ECO:0007669"/>
    <property type="project" value="UniProtKB-SubCell"/>
</dbReference>
<dbReference type="Pfam" id="PF01895">
    <property type="entry name" value="PhoU"/>
    <property type="match status" value="2"/>
</dbReference>
<feature type="transmembrane region" description="Helical" evidence="6">
    <location>
        <begin position="149"/>
        <end position="166"/>
    </location>
</feature>
<keyword evidence="3 6" id="KW-0812">Transmembrane</keyword>
<gene>
    <name evidence="8" type="ORF">IAC73_06260</name>
</gene>
<evidence type="ECO:0000259" key="7">
    <source>
        <dbReference type="Pfam" id="PF01895"/>
    </source>
</evidence>
<protein>
    <submittedName>
        <fullName evidence="8">Na/Pi cotransporter family protein</fullName>
    </submittedName>
</protein>
<evidence type="ECO:0000313" key="8">
    <source>
        <dbReference type="EMBL" id="HIU99427.1"/>
    </source>
</evidence>
<dbReference type="SUPFAM" id="SSF109755">
    <property type="entry name" value="PhoU-like"/>
    <property type="match status" value="1"/>
</dbReference>
<feature type="transmembrane region" description="Helical" evidence="6">
    <location>
        <begin position="87"/>
        <end position="114"/>
    </location>
</feature>
<dbReference type="Proteomes" id="UP000886857">
    <property type="component" value="Unassembled WGS sequence"/>
</dbReference>
<feature type="transmembrane region" description="Helical" evidence="6">
    <location>
        <begin position="120"/>
        <end position="142"/>
    </location>
</feature>
<comment type="subcellular location">
    <subcellularLocation>
        <location evidence="1">Cell membrane</location>
        <topology evidence="1">Multi-pass membrane protein</topology>
    </subcellularLocation>
</comment>
<dbReference type="InterPro" id="IPR003841">
    <property type="entry name" value="Na/Pi_transpt"/>
</dbReference>
<name>A0A9D1NAA6_9FIRM</name>
<feature type="transmembrane region" description="Helical" evidence="6">
    <location>
        <begin position="172"/>
        <end position="193"/>
    </location>
</feature>